<accession>A0A1M5LHN8</accession>
<comment type="pathway">
    <text evidence="7">Amino-acid biosynthesis; L-arginine biosynthesis [regulation].</text>
</comment>
<evidence type="ECO:0000256" key="8">
    <source>
        <dbReference type="NCBIfam" id="TIGR01529"/>
    </source>
</evidence>
<proteinExistence type="inferred from homology"/>
<keyword evidence="6 7" id="KW-0804">Transcription</keyword>
<dbReference type="InterPro" id="IPR020899">
    <property type="entry name" value="Arg_repress_C"/>
</dbReference>
<dbReference type="UniPathway" id="UPA00068"/>
<keyword evidence="7" id="KW-0028">Amino-acid biosynthesis</keyword>
<dbReference type="PRINTS" id="PR01467">
    <property type="entry name" value="ARGREPRESSOR"/>
</dbReference>
<dbReference type="PANTHER" id="PTHR34471:SF1">
    <property type="entry name" value="ARGININE REPRESSOR"/>
    <property type="match status" value="1"/>
</dbReference>
<dbReference type="SUPFAM" id="SSF46785">
    <property type="entry name" value="Winged helix' DNA-binding domain"/>
    <property type="match status" value="1"/>
</dbReference>
<dbReference type="GO" id="GO:0003677">
    <property type="term" value="F:DNA binding"/>
    <property type="evidence" value="ECO:0007669"/>
    <property type="project" value="UniProtKB-KW"/>
</dbReference>
<evidence type="ECO:0000256" key="2">
    <source>
        <dbReference type="ARBA" id="ARBA00008316"/>
    </source>
</evidence>
<dbReference type="PANTHER" id="PTHR34471">
    <property type="entry name" value="ARGININE REPRESSOR"/>
    <property type="match status" value="1"/>
</dbReference>
<dbReference type="GO" id="GO:0006526">
    <property type="term" value="P:L-arginine biosynthetic process"/>
    <property type="evidence" value="ECO:0007669"/>
    <property type="project" value="UniProtKB-UniPathway"/>
</dbReference>
<dbReference type="Proteomes" id="UP000242329">
    <property type="component" value="Unassembled WGS sequence"/>
</dbReference>
<evidence type="ECO:0000256" key="7">
    <source>
        <dbReference type="HAMAP-Rule" id="MF_00173"/>
    </source>
</evidence>
<evidence type="ECO:0000259" key="10">
    <source>
        <dbReference type="Pfam" id="PF02863"/>
    </source>
</evidence>
<dbReference type="OrthoDB" id="9807089at2"/>
<protein>
    <recommendedName>
        <fullName evidence="7 8">Arginine repressor</fullName>
    </recommendedName>
</protein>
<evidence type="ECO:0000256" key="6">
    <source>
        <dbReference type="ARBA" id="ARBA00023163"/>
    </source>
</evidence>
<feature type="domain" description="Arginine repressor DNA-binding" evidence="9">
    <location>
        <begin position="2"/>
        <end position="64"/>
    </location>
</feature>
<dbReference type="InterPro" id="IPR036388">
    <property type="entry name" value="WH-like_DNA-bd_sf"/>
</dbReference>
<feature type="domain" description="Arginine repressor C-terminal" evidence="10">
    <location>
        <begin position="79"/>
        <end position="145"/>
    </location>
</feature>
<comment type="subcellular location">
    <subcellularLocation>
        <location evidence="1 7">Cytoplasm</location>
    </subcellularLocation>
</comment>
<gene>
    <name evidence="7" type="primary">argR</name>
    <name evidence="11" type="ORF">SAMN02745221_00655</name>
</gene>
<organism evidence="11 12">
    <name type="scientific">Thermosyntropha lipolytica DSM 11003</name>
    <dbReference type="NCBI Taxonomy" id="1123382"/>
    <lineage>
        <taxon>Bacteria</taxon>
        <taxon>Bacillati</taxon>
        <taxon>Bacillota</taxon>
        <taxon>Clostridia</taxon>
        <taxon>Eubacteriales</taxon>
        <taxon>Syntrophomonadaceae</taxon>
        <taxon>Thermosyntropha</taxon>
    </lineage>
</organism>
<name>A0A1M5LHN8_9FIRM</name>
<sequence>MKARRHFAIIDIISNQRITTQEELCEALRKNGFDVTQATVSRDIKELQLVKIPDKEGYRYALPAPAPLIASQERMKRAFADAVVNIDYSGNIVVVKTLPGAAQSIASIIDNYDNPRILGTVGGDDTVFVVVKPEKAAEEIAAEFRSFIMPV</sequence>
<evidence type="ECO:0000256" key="1">
    <source>
        <dbReference type="ARBA" id="ARBA00004496"/>
    </source>
</evidence>
<dbReference type="Pfam" id="PF01316">
    <property type="entry name" value="Arg_repressor"/>
    <property type="match status" value="1"/>
</dbReference>
<comment type="similarity">
    <text evidence="2 7">Belongs to the ArgR family.</text>
</comment>
<dbReference type="HAMAP" id="MF_00173">
    <property type="entry name" value="Arg_repressor"/>
    <property type="match status" value="1"/>
</dbReference>
<evidence type="ECO:0000256" key="3">
    <source>
        <dbReference type="ARBA" id="ARBA00022490"/>
    </source>
</evidence>
<dbReference type="AlphaFoldDB" id="A0A1M5LHN8"/>
<dbReference type="GO" id="GO:0034618">
    <property type="term" value="F:arginine binding"/>
    <property type="evidence" value="ECO:0007669"/>
    <property type="project" value="InterPro"/>
</dbReference>
<keyword evidence="4 7" id="KW-0805">Transcription regulation</keyword>
<dbReference type="STRING" id="1123382.SAMN02745221_00655"/>
<evidence type="ECO:0000256" key="4">
    <source>
        <dbReference type="ARBA" id="ARBA00023015"/>
    </source>
</evidence>
<evidence type="ECO:0000313" key="12">
    <source>
        <dbReference type="Proteomes" id="UP000242329"/>
    </source>
</evidence>
<dbReference type="GO" id="GO:0003700">
    <property type="term" value="F:DNA-binding transcription factor activity"/>
    <property type="evidence" value="ECO:0007669"/>
    <property type="project" value="UniProtKB-UniRule"/>
</dbReference>
<dbReference type="InterPro" id="IPR001669">
    <property type="entry name" value="Arg_repress"/>
</dbReference>
<dbReference type="SUPFAM" id="SSF55252">
    <property type="entry name" value="C-terminal domain of arginine repressor"/>
    <property type="match status" value="1"/>
</dbReference>
<evidence type="ECO:0000259" key="9">
    <source>
        <dbReference type="Pfam" id="PF01316"/>
    </source>
</evidence>
<dbReference type="GO" id="GO:0051259">
    <property type="term" value="P:protein complex oligomerization"/>
    <property type="evidence" value="ECO:0007669"/>
    <property type="project" value="InterPro"/>
</dbReference>
<dbReference type="Gene3D" id="3.30.1360.40">
    <property type="match status" value="1"/>
</dbReference>
<dbReference type="InterPro" id="IPR020900">
    <property type="entry name" value="Arg_repress_DNA-bd"/>
</dbReference>
<dbReference type="RefSeq" id="WP_073089949.1">
    <property type="nucleotide sequence ID" value="NZ_FQWY01000008.1"/>
</dbReference>
<keyword evidence="7" id="KW-0055">Arginine biosynthesis</keyword>
<keyword evidence="7" id="KW-0678">Repressor</keyword>
<dbReference type="GO" id="GO:0005737">
    <property type="term" value="C:cytoplasm"/>
    <property type="evidence" value="ECO:0007669"/>
    <property type="project" value="UniProtKB-SubCell"/>
</dbReference>
<keyword evidence="5 7" id="KW-0238">DNA-binding</keyword>
<dbReference type="Pfam" id="PF02863">
    <property type="entry name" value="Arg_repressor_C"/>
    <property type="match status" value="1"/>
</dbReference>
<dbReference type="EMBL" id="FQWY01000008">
    <property type="protein sequence ID" value="SHG64652.1"/>
    <property type="molecule type" value="Genomic_DNA"/>
</dbReference>
<evidence type="ECO:0000313" key="11">
    <source>
        <dbReference type="EMBL" id="SHG64652.1"/>
    </source>
</evidence>
<evidence type="ECO:0000256" key="5">
    <source>
        <dbReference type="ARBA" id="ARBA00023125"/>
    </source>
</evidence>
<dbReference type="NCBIfam" id="TIGR01529">
    <property type="entry name" value="argR_whole"/>
    <property type="match status" value="1"/>
</dbReference>
<comment type="function">
    <text evidence="7">Regulates arginine biosynthesis genes.</text>
</comment>
<dbReference type="GO" id="GO:1900079">
    <property type="term" value="P:regulation of arginine biosynthetic process"/>
    <property type="evidence" value="ECO:0007669"/>
    <property type="project" value="UniProtKB-UniRule"/>
</dbReference>
<reference evidence="12" key="1">
    <citation type="submission" date="2016-11" db="EMBL/GenBank/DDBJ databases">
        <authorList>
            <person name="Varghese N."/>
            <person name="Submissions S."/>
        </authorList>
    </citation>
    <scope>NUCLEOTIDE SEQUENCE [LARGE SCALE GENOMIC DNA]</scope>
    <source>
        <strain evidence="12">DSM 11003</strain>
    </source>
</reference>
<dbReference type="Gene3D" id="1.10.10.10">
    <property type="entry name" value="Winged helix-like DNA-binding domain superfamily/Winged helix DNA-binding domain"/>
    <property type="match status" value="1"/>
</dbReference>
<dbReference type="InterPro" id="IPR036251">
    <property type="entry name" value="Arg_repress_C_sf"/>
</dbReference>
<dbReference type="InterPro" id="IPR036390">
    <property type="entry name" value="WH_DNA-bd_sf"/>
</dbReference>
<keyword evidence="12" id="KW-1185">Reference proteome</keyword>
<keyword evidence="3 7" id="KW-0963">Cytoplasm</keyword>